<dbReference type="InParanoid" id="A0A679KUK3"/>
<evidence type="ECO:0000313" key="2">
    <source>
        <dbReference type="EMBL" id="CAA9987721.1"/>
    </source>
</evidence>
<keyword evidence="3" id="KW-1185">Reference proteome</keyword>
<feature type="compositionally biased region" description="Polar residues" evidence="1">
    <location>
        <begin position="578"/>
        <end position="587"/>
    </location>
</feature>
<name>A0A679KUK3_PLAKH</name>
<evidence type="ECO:0000256" key="1">
    <source>
        <dbReference type="SAM" id="MobiDB-lite"/>
    </source>
</evidence>
<dbReference type="VEuPathDB" id="PlasmoDB:PKNH_0807800"/>
<feature type="compositionally biased region" description="Low complexity" evidence="1">
    <location>
        <begin position="537"/>
        <end position="551"/>
    </location>
</feature>
<feature type="compositionally biased region" description="Polar residues" evidence="1">
    <location>
        <begin position="522"/>
        <end position="536"/>
    </location>
</feature>
<dbReference type="KEGG" id="pkn:PKNH_0807800"/>
<dbReference type="Proteomes" id="UP000031513">
    <property type="component" value="Chromosome 8"/>
</dbReference>
<dbReference type="GeneID" id="7320448"/>
<sequence>ENMSGSSVKRELHCGENSRFVGTQEGSVAARIEGDHSNEKNAADGVAPVWCCISGAYTEKIKGDGGCDLLYYVVGSILHRKLTNKESFDSIMKEVHEILEPFLSKMNCKDLPSNNGKKLFELMEKLSYYNLDPRNVWKEKGGSKEVSCGGCANYLEELAEALREVDEYCKDTLNKDECEGIERGENHQGNPGYVAQLIDDFIPKPEGAAITEDGMQGKCSIKLPSELEHGEFGHLRNQCEGGNGYSPGLMKEMLRKILDGYRSPWNSANQIIRGACYAHRTEGGMETDDNRCIPLYYYIGSVISTVPSSVYEFASLMKATYNKLKNLNVGINEVCTNIYEHDNIDKTTFDNMKLIYDYTRDYKIIKQYAQIPEGGESSCIKHYSSYLEKVISAYKNMSAKCPPEGEDKKININKQWCRNFKDMAQKHSLQELQELRCSLNPTSECPTTNSTAAITGSAVGGTLFTLGLPLAAFLSYKYDLLPSGVRKFFFSGRNGTRMRRTAFGPNSDAEMENFTEYYTENNSTTIDPTEYSTVAGSSSNLTTTSTEDSSTLYDEDGPSRSPPLPRKKRGGGNNRRGQNISYHSMER</sequence>
<feature type="region of interest" description="Disordered" evidence="1">
    <location>
        <begin position="522"/>
        <end position="587"/>
    </location>
</feature>
<evidence type="ECO:0000313" key="3">
    <source>
        <dbReference type="Proteomes" id="UP000031513"/>
    </source>
</evidence>
<protein>
    <submittedName>
        <fullName evidence="2">KIR protein</fullName>
    </submittedName>
</protein>
<dbReference type="RefSeq" id="XP_038969605.1">
    <property type="nucleotide sequence ID" value="XM_039113971.1"/>
</dbReference>
<gene>
    <name evidence="2" type="ORF">PKNH_0807800</name>
</gene>
<dbReference type="EMBL" id="AM910990">
    <property type="protein sequence ID" value="CAA9987721.1"/>
    <property type="molecule type" value="Genomic_DNA"/>
</dbReference>
<dbReference type="AlphaFoldDB" id="A0A679KUK3"/>
<proteinExistence type="predicted"/>
<reference evidence="2 3" key="1">
    <citation type="journal article" date="2008" name="Nature">
        <title>The genome of Plasmodium knowlesi strain H, a zoonotic malaria parasite with host range from monkey to man.</title>
        <authorList>
            <person name="Pain A."/>
            <person name="Boehme U."/>
            <person name="Berry A.E."/>
            <person name="Mungall K."/>
            <person name="Finn R."/>
            <person name="Jackson A.P."/>
            <person name="Mourier T."/>
            <person name="Mistry J."/>
            <person name="Pasini E.M."/>
            <person name="Aslett M."/>
            <person name="Balasubrammaniam S."/>
            <person name="Borgwardt K."/>
            <person name="Brooks K."/>
            <person name="Carret C."/>
            <person name="Carver T.J."/>
            <person name="Cherevach I."/>
            <person name="Chillingworth T."/>
            <person name="Clarke T.G."/>
            <person name="Galinski M.R."/>
            <person name="Hall N."/>
            <person name="Harper D."/>
            <person name="Harris D."/>
            <person name="Hauser H."/>
            <person name="Ivens A."/>
            <person name="Janssen C.S."/>
            <person name="Keane T."/>
            <person name="Larke N."/>
            <person name="Lapp S."/>
            <person name="Marti M."/>
            <person name="Moule S."/>
            <person name="Meyer I.M."/>
            <person name="Ormond D."/>
            <person name="Peters N."/>
            <person name="Sanders M."/>
            <person name="Sanders S."/>
            <person name="Sergeant T.J."/>
            <person name="Simmonds M."/>
            <person name="Smith F."/>
            <person name="Squares R."/>
            <person name="Thurston S."/>
            <person name="Tivey A.R."/>
            <person name="Walker D."/>
            <person name="White B."/>
            <person name="Zuiderwijk E."/>
            <person name="Churcher C."/>
            <person name="Quail M.A."/>
            <person name="Cowman A.F."/>
            <person name="Turner C.M.R."/>
            <person name="Rajandream M.A."/>
            <person name="Kocken C.H.M."/>
            <person name="Thomas A.W."/>
            <person name="Newbold C.I."/>
            <person name="Barrell B.G."/>
            <person name="Berriman M."/>
        </authorList>
    </citation>
    <scope>NUCLEOTIDE SEQUENCE [LARGE SCALE GENOMIC DNA]</scope>
    <source>
        <strain evidence="2 3">H</strain>
    </source>
</reference>
<accession>A0A679KUK3</accession>
<organism evidence="2 3">
    <name type="scientific">Plasmodium knowlesi (strain H)</name>
    <dbReference type="NCBI Taxonomy" id="5851"/>
    <lineage>
        <taxon>Eukaryota</taxon>
        <taxon>Sar</taxon>
        <taxon>Alveolata</taxon>
        <taxon>Apicomplexa</taxon>
        <taxon>Aconoidasida</taxon>
        <taxon>Haemosporida</taxon>
        <taxon>Plasmodiidae</taxon>
        <taxon>Plasmodium</taxon>
        <taxon>Plasmodium (Plasmodium)</taxon>
    </lineage>
</organism>
<feature type="non-terminal residue" evidence="2">
    <location>
        <position position="1"/>
    </location>
</feature>
<dbReference type="OrthoDB" id="385511at2759"/>